<evidence type="ECO:0000313" key="2">
    <source>
        <dbReference type="Proteomes" id="UP000186955"/>
    </source>
</evidence>
<protein>
    <submittedName>
        <fullName evidence="1">Uncharacterized protein</fullName>
    </submittedName>
</protein>
<dbReference type="EMBL" id="MNBE01000524">
    <property type="protein sequence ID" value="OKP09401.1"/>
    <property type="molecule type" value="Genomic_DNA"/>
</dbReference>
<sequence length="71" mass="7709">MPGATIRLMEEPRWAIRGHVWGGALDDRPLECHRQAPGGPPRPCESRLATHELGSCDLRVAVEQLDPGGKG</sequence>
<comment type="caution">
    <text evidence="1">The sequence shown here is derived from an EMBL/GenBank/DDBJ whole genome shotgun (WGS) entry which is preliminary data.</text>
</comment>
<dbReference type="Proteomes" id="UP000186955">
    <property type="component" value="Unassembled WGS sequence"/>
</dbReference>
<keyword evidence="2" id="KW-1185">Reference proteome</keyword>
<evidence type="ECO:0000313" key="1">
    <source>
        <dbReference type="EMBL" id="OKP09401.1"/>
    </source>
</evidence>
<reference evidence="1 2" key="1">
    <citation type="submission" date="2016-10" db="EMBL/GenBank/DDBJ databases">
        <title>Genome sequence of the ascomycete fungus Penicillium subrubescens.</title>
        <authorList>
            <person name="De Vries R.P."/>
            <person name="Peng M."/>
            <person name="Dilokpimol A."/>
            <person name="Hilden K."/>
            <person name="Makela M.R."/>
            <person name="Grigoriev I."/>
            <person name="Riley R."/>
            <person name="Granchi Z."/>
        </authorList>
    </citation>
    <scope>NUCLEOTIDE SEQUENCE [LARGE SCALE GENOMIC DNA]</scope>
    <source>
        <strain evidence="1 2">CBS 132785</strain>
    </source>
</reference>
<accession>A0A1Q5UAA7</accession>
<gene>
    <name evidence="1" type="ORF">PENSUB_5223</name>
</gene>
<proteinExistence type="predicted"/>
<organism evidence="1 2">
    <name type="scientific">Penicillium subrubescens</name>
    <dbReference type="NCBI Taxonomy" id="1316194"/>
    <lineage>
        <taxon>Eukaryota</taxon>
        <taxon>Fungi</taxon>
        <taxon>Dikarya</taxon>
        <taxon>Ascomycota</taxon>
        <taxon>Pezizomycotina</taxon>
        <taxon>Eurotiomycetes</taxon>
        <taxon>Eurotiomycetidae</taxon>
        <taxon>Eurotiales</taxon>
        <taxon>Aspergillaceae</taxon>
        <taxon>Penicillium</taxon>
    </lineage>
</organism>
<name>A0A1Q5UAA7_9EURO</name>
<dbReference type="AlphaFoldDB" id="A0A1Q5UAA7"/>